<accession>A0A0G1QD39</accession>
<dbReference type="AlphaFoldDB" id="A0A0G1QD39"/>
<sequence>QTADVGQGLLVAGVDRAAIQIIASYTEDQFITTNPEQILSMFGQEA</sequence>
<proteinExistence type="predicted"/>
<dbReference type="Proteomes" id="UP000034487">
    <property type="component" value="Unassembled WGS sequence"/>
</dbReference>
<reference evidence="1 2" key="1">
    <citation type="journal article" date="2015" name="Nature">
        <title>rRNA introns, odd ribosomes, and small enigmatic genomes across a large radiation of phyla.</title>
        <authorList>
            <person name="Brown C.T."/>
            <person name="Hug L.A."/>
            <person name="Thomas B.C."/>
            <person name="Sharon I."/>
            <person name="Castelle C.J."/>
            <person name="Singh A."/>
            <person name="Wilkins M.J."/>
            <person name="Williams K.H."/>
            <person name="Banfield J.F."/>
        </authorList>
    </citation>
    <scope>NUCLEOTIDE SEQUENCE [LARGE SCALE GENOMIC DNA]</scope>
</reference>
<dbReference type="EMBL" id="LCMV01000043">
    <property type="protein sequence ID" value="KKU42914.1"/>
    <property type="molecule type" value="Genomic_DNA"/>
</dbReference>
<feature type="non-terminal residue" evidence="1">
    <location>
        <position position="1"/>
    </location>
</feature>
<evidence type="ECO:0000313" key="1">
    <source>
        <dbReference type="EMBL" id="KKU42914.1"/>
    </source>
</evidence>
<gene>
    <name evidence="1" type="ORF">UX60_C0043G0008</name>
</gene>
<name>A0A0G1QD39_9BACT</name>
<evidence type="ECO:0000313" key="2">
    <source>
        <dbReference type="Proteomes" id="UP000034487"/>
    </source>
</evidence>
<organism evidence="1 2">
    <name type="scientific">Berkelbacteria bacterium GW2011_GWA2_46_7</name>
    <dbReference type="NCBI Taxonomy" id="1618335"/>
    <lineage>
        <taxon>Bacteria</taxon>
        <taxon>Candidatus Berkelbacteria</taxon>
    </lineage>
</organism>
<comment type="caution">
    <text evidence="1">The sequence shown here is derived from an EMBL/GenBank/DDBJ whole genome shotgun (WGS) entry which is preliminary data.</text>
</comment>
<protein>
    <submittedName>
        <fullName evidence="1">Uncharacterized protein</fullName>
    </submittedName>
</protein>